<reference evidence="5" key="3">
    <citation type="submission" date="2015-06" db="UniProtKB">
        <authorList>
            <consortium name="EnsemblMetazoa"/>
        </authorList>
    </citation>
    <scope>IDENTIFICATION</scope>
</reference>
<feature type="repeat" description="NHL" evidence="2">
    <location>
        <begin position="711"/>
        <end position="754"/>
    </location>
</feature>
<keyword evidence="1" id="KW-0677">Repeat</keyword>
<evidence type="ECO:0000313" key="6">
    <source>
        <dbReference type="Proteomes" id="UP000015101"/>
    </source>
</evidence>
<feature type="region of interest" description="Disordered" evidence="3">
    <location>
        <begin position="198"/>
        <end position="238"/>
    </location>
</feature>
<feature type="compositionally biased region" description="Polar residues" evidence="3">
    <location>
        <begin position="198"/>
        <end position="207"/>
    </location>
</feature>
<sequence>MDTIENINHQQFVTSHESNSSGNLINSANVSLVEEDESAENRQHIDGEKYNNVKRECHNFSDNYSNRFSFPNFISKKNTDNIVDDAKINEEIIADDINKDPQGQQHGSSTDFESCQQFERNRRSRKNFRNIKSNLKLTAEYSDTSSEKSDFSIHKDVNNMRDNISTNILNKNNSTLHSSVDKETDTTVYTDNCLKNASNETHTTSNDEMNDGKHSTINPAPTTISATTSTTDNSSDNKSKRFTSFSFTTFDKSHHQPRQYVPTTRRCFSLRDKIKRDPSFSTESFDKIYSSISSSKNLNDSNNGASKSNGSVLGEHKNKFSFESNNYNDGKINFNINNKFSSDFKTKSSNPNEKYRQSSLKDSETFGYYRKRPTRTRMFAYRYRSDPSHFANNYEFYSSPNLNVVDESPTRNDGFTKHAKHSNIKTNMFNGNWNYENLERTNTNNNGWRKTSSSNNSENSFKSSMKSDSFYVFDKRKHEKNIRSDHPKYKTTSDNKGTGKLVCEYNAEFCIPTGMCQLPADRIAIADYGCGLVYEKKGKIIKKIDNLGFKNINVDDNNYDYRLKFEMKAYFIKPFGIAYSKQHNKFFVADRVRKTVLIYKHSHYENKNGFSSTFDQWRHGLFNWICALTLVDDCSHGQQLAVLDRNMSSVRLYDLTTSKETRHFGTYGSDEGQICMAEFATWDRNFQQLLISDSGNHRVVAFDTRQSRCIGHFGGRGSDDSGHLQWPKGVSVDENGQVFVADAGNKRVSKFSGDGYFIEHVVTNINAPYNVILDEDASVSGGRSRLFVATLSLQNKAQLFEYLT</sequence>
<dbReference type="GO" id="GO:0043161">
    <property type="term" value="P:proteasome-mediated ubiquitin-dependent protein catabolic process"/>
    <property type="evidence" value="ECO:0000318"/>
    <property type="project" value="GO_Central"/>
</dbReference>
<dbReference type="PANTHER" id="PTHR24104">
    <property type="entry name" value="E3 UBIQUITIN-PROTEIN LIGASE NHLRC1-RELATED"/>
    <property type="match status" value="1"/>
</dbReference>
<feature type="region of interest" description="Disordered" evidence="3">
    <location>
        <begin position="444"/>
        <end position="463"/>
    </location>
</feature>
<keyword evidence="6" id="KW-1185">Reference proteome</keyword>
<feature type="region of interest" description="Disordered" evidence="3">
    <location>
        <begin position="98"/>
        <end position="123"/>
    </location>
</feature>
<dbReference type="Pfam" id="PF01436">
    <property type="entry name" value="NHL"/>
    <property type="match status" value="1"/>
</dbReference>
<evidence type="ECO:0008006" key="7">
    <source>
        <dbReference type="Google" id="ProtNLM"/>
    </source>
</evidence>
<dbReference type="InterPro" id="IPR050952">
    <property type="entry name" value="TRIM-NHL_E3_ligases"/>
</dbReference>
<dbReference type="SUPFAM" id="SSF101898">
    <property type="entry name" value="NHL repeat"/>
    <property type="match status" value="1"/>
</dbReference>
<evidence type="ECO:0000256" key="1">
    <source>
        <dbReference type="ARBA" id="ARBA00022737"/>
    </source>
</evidence>
<evidence type="ECO:0000313" key="5">
    <source>
        <dbReference type="EnsemblMetazoa" id="HelroP192241"/>
    </source>
</evidence>
<dbReference type="OrthoDB" id="342730at2759"/>
<proteinExistence type="predicted"/>
<feature type="compositionally biased region" description="Polar residues" evidence="3">
    <location>
        <begin position="101"/>
        <end position="118"/>
    </location>
</feature>
<feature type="compositionally biased region" description="Low complexity" evidence="3">
    <location>
        <begin position="450"/>
        <end position="463"/>
    </location>
</feature>
<evidence type="ECO:0000256" key="3">
    <source>
        <dbReference type="SAM" id="MobiDB-lite"/>
    </source>
</evidence>
<dbReference type="RefSeq" id="XP_009020370.1">
    <property type="nucleotide sequence ID" value="XM_009022122.1"/>
</dbReference>
<dbReference type="eggNOG" id="KOG2177">
    <property type="taxonomic scope" value="Eukaryota"/>
</dbReference>
<dbReference type="PROSITE" id="PS51125">
    <property type="entry name" value="NHL"/>
    <property type="match status" value="1"/>
</dbReference>
<dbReference type="GO" id="GO:0061630">
    <property type="term" value="F:ubiquitin protein ligase activity"/>
    <property type="evidence" value="ECO:0000318"/>
    <property type="project" value="GO_Central"/>
</dbReference>
<dbReference type="EMBL" id="KB096743">
    <property type="protein sequence ID" value="ESO01716.1"/>
    <property type="molecule type" value="Genomic_DNA"/>
</dbReference>
<dbReference type="Proteomes" id="UP000015101">
    <property type="component" value="Unassembled WGS sequence"/>
</dbReference>
<dbReference type="InterPro" id="IPR001258">
    <property type="entry name" value="NHL_repeat"/>
</dbReference>
<gene>
    <name evidence="5" type="primary">20212209</name>
    <name evidence="4" type="ORF">HELRODRAFT_192241</name>
</gene>
<dbReference type="Gene3D" id="2.120.10.30">
    <property type="entry name" value="TolB, C-terminal domain"/>
    <property type="match status" value="1"/>
</dbReference>
<feature type="region of interest" description="Disordered" evidence="3">
    <location>
        <begin position="293"/>
        <end position="312"/>
    </location>
</feature>
<dbReference type="HOGENOM" id="CLU_350320_0_0_1"/>
<dbReference type="EnsemblMetazoa" id="HelroT192241">
    <property type="protein sequence ID" value="HelroP192241"/>
    <property type="gene ID" value="HelroG192241"/>
</dbReference>
<dbReference type="CTD" id="20212209"/>
<dbReference type="GeneID" id="20212209"/>
<protein>
    <recommendedName>
        <fullName evidence="7">SMP-30/Gluconolactonase/LRE-like region domain-containing protein</fullName>
    </recommendedName>
</protein>
<reference evidence="6" key="1">
    <citation type="submission" date="2012-12" db="EMBL/GenBank/DDBJ databases">
        <authorList>
            <person name="Hellsten U."/>
            <person name="Grimwood J."/>
            <person name="Chapman J.A."/>
            <person name="Shapiro H."/>
            <person name="Aerts A."/>
            <person name="Otillar R.P."/>
            <person name="Terry A.Y."/>
            <person name="Boore J.L."/>
            <person name="Simakov O."/>
            <person name="Marletaz F."/>
            <person name="Cho S.-J."/>
            <person name="Edsinger-Gonzales E."/>
            <person name="Havlak P."/>
            <person name="Kuo D.-H."/>
            <person name="Larsson T."/>
            <person name="Lv J."/>
            <person name="Arendt D."/>
            <person name="Savage R."/>
            <person name="Osoegawa K."/>
            <person name="de Jong P."/>
            <person name="Lindberg D.R."/>
            <person name="Seaver E.C."/>
            <person name="Weisblat D.A."/>
            <person name="Putnam N.H."/>
            <person name="Grigoriev I.V."/>
            <person name="Rokhsar D.S."/>
        </authorList>
    </citation>
    <scope>NUCLEOTIDE SEQUENCE</scope>
</reference>
<name>T1FTR2_HELRO</name>
<evidence type="ECO:0000313" key="4">
    <source>
        <dbReference type="EMBL" id="ESO01716.1"/>
    </source>
</evidence>
<evidence type="ECO:0000256" key="2">
    <source>
        <dbReference type="PROSITE-ProRule" id="PRU00504"/>
    </source>
</evidence>
<dbReference type="InParanoid" id="T1FTR2"/>
<reference evidence="4 6" key="2">
    <citation type="journal article" date="2013" name="Nature">
        <title>Insights into bilaterian evolution from three spiralian genomes.</title>
        <authorList>
            <person name="Simakov O."/>
            <person name="Marletaz F."/>
            <person name="Cho S.J."/>
            <person name="Edsinger-Gonzales E."/>
            <person name="Havlak P."/>
            <person name="Hellsten U."/>
            <person name="Kuo D.H."/>
            <person name="Larsson T."/>
            <person name="Lv J."/>
            <person name="Arendt D."/>
            <person name="Savage R."/>
            <person name="Osoegawa K."/>
            <person name="de Jong P."/>
            <person name="Grimwood J."/>
            <person name="Chapman J.A."/>
            <person name="Shapiro H."/>
            <person name="Aerts A."/>
            <person name="Otillar R.P."/>
            <person name="Terry A.Y."/>
            <person name="Boore J.L."/>
            <person name="Grigoriev I.V."/>
            <person name="Lindberg D.R."/>
            <person name="Seaver E.C."/>
            <person name="Weisblat D.A."/>
            <person name="Putnam N.H."/>
            <person name="Rokhsar D.S."/>
        </authorList>
    </citation>
    <scope>NUCLEOTIDE SEQUENCE</scope>
</reference>
<dbReference type="STRING" id="6412.T1FTR2"/>
<dbReference type="InterPro" id="IPR011042">
    <property type="entry name" value="6-blade_b-propeller_TolB-like"/>
</dbReference>
<dbReference type="KEGG" id="hro:HELRODRAFT_192241"/>
<dbReference type="EMBL" id="AMQM01005000">
    <property type="status" value="NOT_ANNOTATED_CDS"/>
    <property type="molecule type" value="Genomic_DNA"/>
</dbReference>
<feature type="compositionally biased region" description="Low complexity" evidence="3">
    <location>
        <begin position="216"/>
        <end position="238"/>
    </location>
</feature>
<dbReference type="AlphaFoldDB" id="T1FTR2"/>
<dbReference type="GO" id="GO:0000209">
    <property type="term" value="P:protein polyubiquitination"/>
    <property type="evidence" value="ECO:0000318"/>
    <property type="project" value="GO_Central"/>
</dbReference>
<dbReference type="PANTHER" id="PTHR24104:SF51">
    <property type="entry name" value="SMP-30_GLUCONOLACTONASE_LRE-LIKE REGION DOMAIN-CONTAINING PROTEIN"/>
    <property type="match status" value="1"/>
</dbReference>
<accession>T1FTR2</accession>
<feature type="compositionally biased region" description="Low complexity" evidence="3">
    <location>
        <begin position="293"/>
        <end position="303"/>
    </location>
</feature>
<organism evidence="5 6">
    <name type="scientific">Helobdella robusta</name>
    <name type="common">Californian leech</name>
    <dbReference type="NCBI Taxonomy" id="6412"/>
    <lineage>
        <taxon>Eukaryota</taxon>
        <taxon>Metazoa</taxon>
        <taxon>Spiralia</taxon>
        <taxon>Lophotrochozoa</taxon>
        <taxon>Annelida</taxon>
        <taxon>Clitellata</taxon>
        <taxon>Hirudinea</taxon>
        <taxon>Rhynchobdellida</taxon>
        <taxon>Glossiphoniidae</taxon>
        <taxon>Helobdella</taxon>
    </lineage>
</organism>